<feature type="non-terminal residue" evidence="1">
    <location>
        <position position="1"/>
    </location>
</feature>
<proteinExistence type="predicted"/>
<name>S8DKT0_9LAMI</name>
<evidence type="ECO:0000313" key="2">
    <source>
        <dbReference type="Proteomes" id="UP000015453"/>
    </source>
</evidence>
<dbReference type="AlphaFoldDB" id="S8DKT0"/>
<gene>
    <name evidence="1" type="ORF">M569_11349</name>
</gene>
<accession>S8DKT0</accession>
<reference evidence="1 2" key="1">
    <citation type="journal article" date="2013" name="BMC Genomics">
        <title>The miniature genome of a carnivorous plant Genlisea aurea contains a low number of genes and short non-coding sequences.</title>
        <authorList>
            <person name="Leushkin E.V."/>
            <person name="Sutormin R.A."/>
            <person name="Nabieva E.R."/>
            <person name="Penin A.A."/>
            <person name="Kondrashov A.S."/>
            <person name="Logacheva M.D."/>
        </authorList>
    </citation>
    <scope>NUCLEOTIDE SEQUENCE [LARGE SCALE GENOMIC DNA]</scope>
</reference>
<organism evidence="1 2">
    <name type="scientific">Genlisea aurea</name>
    <dbReference type="NCBI Taxonomy" id="192259"/>
    <lineage>
        <taxon>Eukaryota</taxon>
        <taxon>Viridiplantae</taxon>
        <taxon>Streptophyta</taxon>
        <taxon>Embryophyta</taxon>
        <taxon>Tracheophyta</taxon>
        <taxon>Spermatophyta</taxon>
        <taxon>Magnoliopsida</taxon>
        <taxon>eudicotyledons</taxon>
        <taxon>Gunneridae</taxon>
        <taxon>Pentapetalae</taxon>
        <taxon>asterids</taxon>
        <taxon>lamiids</taxon>
        <taxon>Lamiales</taxon>
        <taxon>Lentibulariaceae</taxon>
        <taxon>Genlisea</taxon>
    </lineage>
</organism>
<dbReference type="EMBL" id="AUSU01005489">
    <property type="protein sequence ID" value="EPS63438.1"/>
    <property type="molecule type" value="Genomic_DNA"/>
</dbReference>
<evidence type="ECO:0000313" key="1">
    <source>
        <dbReference type="EMBL" id="EPS63438.1"/>
    </source>
</evidence>
<protein>
    <submittedName>
        <fullName evidence="1">Uncharacterized protein</fullName>
    </submittedName>
</protein>
<dbReference type="Proteomes" id="UP000015453">
    <property type="component" value="Unassembled WGS sequence"/>
</dbReference>
<sequence>FFFETGTNVKNMSRGVTHVGMSAAQGVAGLARGAAVGVGNVAQGTADLTQGAADAVKTTLGLSNSNNTRGTT</sequence>
<comment type="caution">
    <text evidence="1">The sequence shown here is derived from an EMBL/GenBank/DDBJ whole genome shotgun (WGS) entry which is preliminary data.</text>
</comment>
<feature type="non-terminal residue" evidence="1">
    <location>
        <position position="72"/>
    </location>
</feature>
<keyword evidence="2" id="KW-1185">Reference proteome</keyword>